<dbReference type="InterPro" id="IPR050634">
    <property type="entry name" value="DNA_Topoisomerase_II"/>
</dbReference>
<evidence type="ECO:0000256" key="1">
    <source>
        <dbReference type="ARBA" id="ARBA00000185"/>
    </source>
</evidence>
<comment type="caution">
    <text evidence="12">Lacks conserved residue(s) required for the propagation of feature annotation.</text>
</comment>
<name>A0A1B0CES7_LUTLO</name>
<reference evidence="14" key="1">
    <citation type="submission" date="2020-05" db="UniProtKB">
        <authorList>
            <consortium name="EnsemblMetazoa"/>
        </authorList>
    </citation>
    <scope>IDENTIFICATION</scope>
    <source>
        <strain evidence="14">Jacobina</strain>
    </source>
</reference>
<dbReference type="PANTHER" id="PTHR10169">
    <property type="entry name" value="DNA TOPOISOMERASE/GYRASE"/>
    <property type="match status" value="1"/>
</dbReference>
<evidence type="ECO:0000259" key="13">
    <source>
        <dbReference type="PROSITE" id="PS52040"/>
    </source>
</evidence>
<dbReference type="GO" id="GO:0006265">
    <property type="term" value="P:DNA topological change"/>
    <property type="evidence" value="ECO:0007669"/>
    <property type="project" value="InterPro"/>
</dbReference>
<sequence length="187" mass="21913">ILPGNRIEITELPIGVWTQTYKENVLEPLLHGTDKTKAILNDYKEYHTDTTVRFVISFTAGEFDRIRAEAGGFHRVFKLSSSISTSSMHAFDENLCLRRYDNVNVILREFYTLRLDFYVKRKSYLVGMLTAEAEYLDNQARFIVEKCNGTIVVENKKRKVIIEELLKRGYKPNPTREWQRLINPKFD</sequence>
<evidence type="ECO:0000313" key="14">
    <source>
        <dbReference type="EnsemblMetazoa" id="LLOJ002847-PA"/>
    </source>
</evidence>
<dbReference type="Pfam" id="PF00521">
    <property type="entry name" value="DNA_topoisoIV"/>
    <property type="match status" value="1"/>
</dbReference>
<organism evidence="14 15">
    <name type="scientific">Lutzomyia longipalpis</name>
    <name type="common">Sand fly</name>
    <dbReference type="NCBI Taxonomy" id="7200"/>
    <lineage>
        <taxon>Eukaryota</taxon>
        <taxon>Metazoa</taxon>
        <taxon>Ecdysozoa</taxon>
        <taxon>Arthropoda</taxon>
        <taxon>Hexapoda</taxon>
        <taxon>Insecta</taxon>
        <taxon>Pterygota</taxon>
        <taxon>Neoptera</taxon>
        <taxon>Endopterygota</taxon>
        <taxon>Diptera</taxon>
        <taxon>Nematocera</taxon>
        <taxon>Psychodoidea</taxon>
        <taxon>Psychodidae</taxon>
        <taxon>Lutzomyia</taxon>
        <taxon>Lutzomyia</taxon>
    </lineage>
</organism>
<dbReference type="PANTHER" id="PTHR10169:SF38">
    <property type="entry name" value="DNA TOPOISOMERASE 2"/>
    <property type="match status" value="1"/>
</dbReference>
<evidence type="ECO:0000256" key="4">
    <source>
        <dbReference type="ARBA" id="ARBA00012895"/>
    </source>
</evidence>
<evidence type="ECO:0000256" key="9">
    <source>
        <dbReference type="ARBA" id="ARBA00023125"/>
    </source>
</evidence>
<keyword evidence="9 12" id="KW-0238">DNA-binding</keyword>
<dbReference type="InterPro" id="IPR013757">
    <property type="entry name" value="Topo_IIA_A_a_sf"/>
</dbReference>
<keyword evidence="10" id="KW-0413">Isomerase</keyword>
<feature type="domain" description="Topo IIA-type catalytic" evidence="13">
    <location>
        <begin position="1"/>
        <end position="187"/>
    </location>
</feature>
<comment type="cofactor">
    <cofactor evidence="2">
        <name>Mg(2+)</name>
        <dbReference type="ChEBI" id="CHEBI:18420"/>
    </cofactor>
</comment>
<dbReference type="InterPro" id="IPR002205">
    <property type="entry name" value="Topo_IIA_dom_A"/>
</dbReference>
<evidence type="ECO:0000256" key="2">
    <source>
        <dbReference type="ARBA" id="ARBA00001946"/>
    </source>
</evidence>
<keyword evidence="8" id="KW-0799">Topoisomerase</keyword>
<dbReference type="VEuPathDB" id="VectorBase:LLONM1_002945"/>
<keyword evidence="7" id="KW-0067">ATP-binding</keyword>
<dbReference type="InterPro" id="IPR013760">
    <property type="entry name" value="Topo_IIA-like_dom_sf"/>
</dbReference>
<dbReference type="AlphaFoldDB" id="A0A1B0CES7"/>
<evidence type="ECO:0000256" key="5">
    <source>
        <dbReference type="ARBA" id="ARBA00019635"/>
    </source>
</evidence>
<dbReference type="Proteomes" id="UP000092461">
    <property type="component" value="Unassembled WGS sequence"/>
</dbReference>
<dbReference type="GO" id="GO:0005634">
    <property type="term" value="C:nucleus"/>
    <property type="evidence" value="ECO:0007669"/>
    <property type="project" value="TreeGrafter"/>
</dbReference>
<evidence type="ECO:0000256" key="8">
    <source>
        <dbReference type="ARBA" id="ARBA00023029"/>
    </source>
</evidence>
<keyword evidence="6" id="KW-0547">Nucleotide-binding</keyword>
<comment type="similarity">
    <text evidence="3">Belongs to the type II topoisomerase family.</text>
</comment>
<evidence type="ECO:0000313" key="15">
    <source>
        <dbReference type="Proteomes" id="UP000092461"/>
    </source>
</evidence>
<dbReference type="PROSITE" id="PS52040">
    <property type="entry name" value="TOPO_IIA"/>
    <property type="match status" value="1"/>
</dbReference>
<dbReference type="GO" id="GO:0005524">
    <property type="term" value="F:ATP binding"/>
    <property type="evidence" value="ECO:0007669"/>
    <property type="project" value="UniProtKB-KW"/>
</dbReference>
<dbReference type="Gene3D" id="1.10.268.10">
    <property type="entry name" value="Topoisomerase, domain 3"/>
    <property type="match status" value="1"/>
</dbReference>
<dbReference type="InterPro" id="IPR001154">
    <property type="entry name" value="TopoII_euk"/>
</dbReference>
<dbReference type="GO" id="GO:0003677">
    <property type="term" value="F:DNA binding"/>
    <property type="evidence" value="ECO:0007669"/>
    <property type="project" value="UniProtKB-UniRule"/>
</dbReference>
<evidence type="ECO:0000256" key="10">
    <source>
        <dbReference type="ARBA" id="ARBA00023235"/>
    </source>
</evidence>
<dbReference type="SMART" id="SM00434">
    <property type="entry name" value="TOP4c"/>
    <property type="match status" value="1"/>
</dbReference>
<dbReference type="GO" id="GO:0000712">
    <property type="term" value="P:resolution of meiotic recombination intermediates"/>
    <property type="evidence" value="ECO:0007669"/>
    <property type="project" value="TreeGrafter"/>
</dbReference>
<evidence type="ECO:0000256" key="7">
    <source>
        <dbReference type="ARBA" id="ARBA00022840"/>
    </source>
</evidence>
<dbReference type="FunFam" id="3.30.1360.40:FF:000003">
    <property type="entry name" value="DNA topoisomerase 2"/>
    <property type="match status" value="1"/>
</dbReference>
<dbReference type="GO" id="GO:0000819">
    <property type="term" value="P:sister chromatid segregation"/>
    <property type="evidence" value="ECO:0007669"/>
    <property type="project" value="TreeGrafter"/>
</dbReference>
<protein>
    <recommendedName>
        <fullName evidence="5">DNA topoisomerase 2</fullName>
        <ecNumber evidence="4">5.6.2.2</ecNumber>
    </recommendedName>
    <alternativeName>
        <fullName evidence="11">DNA topoisomerase II</fullName>
    </alternativeName>
</protein>
<dbReference type="EMBL" id="AJWK01009179">
    <property type="status" value="NOT_ANNOTATED_CDS"/>
    <property type="molecule type" value="Genomic_DNA"/>
</dbReference>
<dbReference type="EC" id="5.6.2.2" evidence="4"/>
<evidence type="ECO:0000256" key="12">
    <source>
        <dbReference type="PROSITE-ProRule" id="PRU01384"/>
    </source>
</evidence>
<keyword evidence="15" id="KW-1185">Reference proteome</keyword>
<comment type="catalytic activity">
    <reaction evidence="1">
        <text>ATP-dependent breakage, passage and rejoining of double-stranded DNA.</text>
        <dbReference type="EC" id="5.6.2.2"/>
    </reaction>
</comment>
<dbReference type="Gene3D" id="3.30.1360.40">
    <property type="match status" value="1"/>
</dbReference>
<dbReference type="EnsemblMetazoa" id="LLOJ002847-RA">
    <property type="protein sequence ID" value="LLOJ002847-PA"/>
    <property type="gene ID" value="LLOJ002847"/>
</dbReference>
<evidence type="ECO:0000256" key="6">
    <source>
        <dbReference type="ARBA" id="ARBA00022741"/>
    </source>
</evidence>
<evidence type="ECO:0000256" key="3">
    <source>
        <dbReference type="ARBA" id="ARBA00011080"/>
    </source>
</evidence>
<dbReference type="PRINTS" id="PR01158">
    <property type="entry name" value="TOPISMRASEII"/>
</dbReference>
<dbReference type="GO" id="GO:0003918">
    <property type="term" value="F:DNA topoisomerase type II (double strand cut, ATP-hydrolyzing) activity"/>
    <property type="evidence" value="ECO:0007669"/>
    <property type="project" value="UniProtKB-EC"/>
</dbReference>
<accession>A0A1B0CES7</accession>
<dbReference type="VEuPathDB" id="VectorBase:LLOJ002847"/>
<evidence type="ECO:0000256" key="11">
    <source>
        <dbReference type="ARBA" id="ARBA00031138"/>
    </source>
</evidence>
<dbReference type="SUPFAM" id="SSF56719">
    <property type="entry name" value="Type II DNA topoisomerase"/>
    <property type="match status" value="1"/>
</dbReference>
<proteinExistence type="inferred from homology"/>